<reference evidence="3 4" key="1">
    <citation type="submission" date="2018-06" db="EMBL/GenBank/DDBJ databases">
        <authorList>
            <consortium name="Pathogen Informatics"/>
            <person name="Doyle S."/>
        </authorList>
    </citation>
    <scope>NUCLEOTIDE SEQUENCE [LARGE SCALE GENOMIC DNA]</scope>
    <source>
        <strain evidence="3 4">NCTC11388</strain>
    </source>
</reference>
<dbReference type="Gene3D" id="3.30.565.10">
    <property type="entry name" value="Histidine kinase-like ATPase, C-terminal domain"/>
    <property type="match status" value="1"/>
</dbReference>
<gene>
    <name evidence="3" type="primary">ypdA_2</name>
    <name evidence="3" type="ORF">NCTC11388_02116</name>
</gene>
<keyword evidence="1" id="KW-0812">Transmembrane</keyword>
<sequence length="637" mass="74066">MIARKAYPIFLILSLLFVFSCRQKEESKQDEKTIANATPQKDYLSLIIAMDTLSSGEYKKVVKREYDLLNHSADTANNPFYHYFKARMYMQDKLRDSALMEYEKMTGKSADDDIELLKTVNILDYTINNGVTVSASVMKKILNALEASERQHSRFVYRFYDLLAKAYFQNDNEKESLGYAERYYEKHPYKSHPVIEQRYYDISFLLASGLGDYEKMKLYNDKARKLAKSIHDSLAIARTYDNEAQVYVRQMKYDKALASSRTYFNYLKKTNNLNDIAYNNLATSFIHNRQPDSAIYYYKEAIAFAKKNPSGKQKPVYYRGLINAYKMVGAYVEALGVAEQAYDLELSNLKEIDAVKVAEIHEKYEAEKKDRNIAELSNRNVLNEKIIQQQRWTLILASLVFIGILSFLYIIQRQYRLKEKNKLLQSENQRLNIEQKLLQVQLNPHFIFNAIANLQSLIATGDSKESVRYLTAFSRLLRNVLEQNRQDFISLEEEITSLRNYLELQQMRFVGLFDYEISVDEDTSAENTFIPPMLIQPFVENAIEHGFRNIPYKGLLKLSFSVRDQQMQISVDDNGTGFTEKGKSEHKKQSLASIILKERLEVLFKSKGEEAKFETQDKKQFGENGVVVHIVIPEMKD</sequence>
<dbReference type="InterPro" id="IPR036890">
    <property type="entry name" value="HATPase_C_sf"/>
</dbReference>
<name>A0A380C3D7_SPHSI</name>
<evidence type="ECO:0000313" key="3">
    <source>
        <dbReference type="EMBL" id="SUJ11015.1"/>
    </source>
</evidence>
<dbReference type="PANTHER" id="PTHR34220">
    <property type="entry name" value="SENSOR HISTIDINE KINASE YPDA"/>
    <property type="match status" value="1"/>
</dbReference>
<dbReference type="SUPFAM" id="SSF55874">
    <property type="entry name" value="ATPase domain of HSP90 chaperone/DNA topoisomerase II/histidine kinase"/>
    <property type="match status" value="1"/>
</dbReference>
<dbReference type="InterPro" id="IPR011990">
    <property type="entry name" value="TPR-like_helical_dom_sf"/>
</dbReference>
<dbReference type="Pfam" id="PF06580">
    <property type="entry name" value="His_kinase"/>
    <property type="match status" value="1"/>
</dbReference>
<dbReference type="Proteomes" id="UP000254893">
    <property type="component" value="Unassembled WGS sequence"/>
</dbReference>
<dbReference type="GO" id="GO:0000155">
    <property type="term" value="F:phosphorelay sensor kinase activity"/>
    <property type="evidence" value="ECO:0007669"/>
    <property type="project" value="InterPro"/>
</dbReference>
<dbReference type="PANTHER" id="PTHR34220:SF7">
    <property type="entry name" value="SENSOR HISTIDINE KINASE YPDA"/>
    <property type="match status" value="1"/>
</dbReference>
<evidence type="ECO:0000313" key="4">
    <source>
        <dbReference type="Proteomes" id="UP000254893"/>
    </source>
</evidence>
<dbReference type="EMBL" id="UGYW01000002">
    <property type="protein sequence ID" value="SUJ11015.1"/>
    <property type="molecule type" value="Genomic_DNA"/>
</dbReference>
<dbReference type="RefSeq" id="WP_115170071.1">
    <property type="nucleotide sequence ID" value="NZ_UGYW01000002.1"/>
</dbReference>
<organism evidence="3 4">
    <name type="scientific">Sphingobacterium spiritivorum</name>
    <name type="common">Flavobacterium spiritivorum</name>
    <dbReference type="NCBI Taxonomy" id="258"/>
    <lineage>
        <taxon>Bacteria</taxon>
        <taxon>Pseudomonadati</taxon>
        <taxon>Bacteroidota</taxon>
        <taxon>Sphingobacteriia</taxon>
        <taxon>Sphingobacteriales</taxon>
        <taxon>Sphingobacteriaceae</taxon>
        <taxon>Sphingobacterium</taxon>
    </lineage>
</organism>
<accession>A0A380C3D7</accession>
<keyword evidence="1" id="KW-0472">Membrane</keyword>
<feature type="domain" description="Signal transduction histidine kinase internal region" evidence="2">
    <location>
        <begin position="434"/>
        <end position="509"/>
    </location>
</feature>
<evidence type="ECO:0000256" key="1">
    <source>
        <dbReference type="SAM" id="Phobius"/>
    </source>
</evidence>
<proteinExistence type="predicted"/>
<dbReference type="GO" id="GO:0016020">
    <property type="term" value="C:membrane"/>
    <property type="evidence" value="ECO:0007669"/>
    <property type="project" value="InterPro"/>
</dbReference>
<feature type="transmembrane region" description="Helical" evidence="1">
    <location>
        <begin position="392"/>
        <end position="411"/>
    </location>
</feature>
<dbReference type="SUPFAM" id="SSF48452">
    <property type="entry name" value="TPR-like"/>
    <property type="match status" value="1"/>
</dbReference>
<protein>
    <submittedName>
        <fullName evidence="3">Inner membrane protein ypdA</fullName>
    </submittedName>
</protein>
<dbReference type="PROSITE" id="PS51257">
    <property type="entry name" value="PROKAR_LIPOPROTEIN"/>
    <property type="match status" value="1"/>
</dbReference>
<dbReference type="Gene3D" id="1.25.40.10">
    <property type="entry name" value="Tetratricopeptide repeat domain"/>
    <property type="match status" value="1"/>
</dbReference>
<evidence type="ECO:0000259" key="2">
    <source>
        <dbReference type="Pfam" id="PF06580"/>
    </source>
</evidence>
<dbReference type="InterPro" id="IPR010559">
    <property type="entry name" value="Sig_transdc_His_kin_internal"/>
</dbReference>
<keyword evidence="1" id="KW-1133">Transmembrane helix</keyword>
<dbReference type="AlphaFoldDB" id="A0A380C3D7"/>
<dbReference type="InterPro" id="IPR050640">
    <property type="entry name" value="Bact_2-comp_sensor_kinase"/>
</dbReference>